<protein>
    <submittedName>
        <fullName evidence="3">Putative dehydrogenase</fullName>
    </submittedName>
</protein>
<sequence length="450" mass="50446">MSKNNSRRSFVKKSTLAGLGLASASSMSMSAKSYNSIVGANDRLHVAVAGLGRRLGAFYAPIAHKKSNVKLVYLCDAMQSQMTKAASNFEKHIDYAPKLEQDIFKVLDDDKVDVLINAMPDHWHTPGAIMAMKTGKHVYVEKPSSCTMEENELLVEATKKYGKIVQMGNQQRSSAHTQQVIQKIHDGAIGQAYKALAFYNNGRGKVPHQKQAPVPNGLNWNNWQGPAVHREYTSETWNYNWHWYGWNYGTAEMGNNATHELDVARWALNVDLPQRVEVDASKKHFIDDGWEMYDTMMAKFTFEENKQIEWDGKSRNAYNTYGSGRGVIIYGTEGTVFVNRGHYKLFDRKGKLIEEVSSGGQEGGVALGGGGDMSTIHVMNFFEAVRGNESLQAPIDDANISMAMVHYANVASRIDEGFDIDSTNGTMFNREAMKLWGKPYEESWKSKFMM</sequence>
<comment type="caution">
    <text evidence="3">The sequence shown here is derived from an EMBL/GenBank/DDBJ whole genome shotgun (WGS) entry which is preliminary data.</text>
</comment>
<dbReference type="Gene3D" id="3.30.360.10">
    <property type="entry name" value="Dihydrodipicolinate Reductase, domain 2"/>
    <property type="match status" value="1"/>
</dbReference>
<dbReference type="OrthoDB" id="726883at2"/>
<dbReference type="SUPFAM" id="SSF55347">
    <property type="entry name" value="Glyceraldehyde-3-phosphate dehydrogenase-like, C-terminal domain"/>
    <property type="match status" value="1"/>
</dbReference>
<feature type="domain" description="Gfo/Idh/MocA-like oxidoreductase bacterial type C-terminal" evidence="2">
    <location>
        <begin position="208"/>
        <end position="329"/>
    </location>
</feature>
<evidence type="ECO:0000259" key="1">
    <source>
        <dbReference type="Pfam" id="PF01408"/>
    </source>
</evidence>
<feature type="domain" description="Gfo/Idh/MocA-like oxidoreductase N-terminal" evidence="1">
    <location>
        <begin position="45"/>
        <end position="168"/>
    </location>
</feature>
<dbReference type="EMBL" id="SOAY01000010">
    <property type="protein sequence ID" value="TDT47388.1"/>
    <property type="molecule type" value="Genomic_DNA"/>
</dbReference>
<dbReference type="PANTHER" id="PTHR43818">
    <property type="entry name" value="BCDNA.GH03377"/>
    <property type="match status" value="1"/>
</dbReference>
<proteinExistence type="predicted"/>
<name>A0A4R7KAB5_9FLAO</name>
<dbReference type="Gene3D" id="3.40.50.720">
    <property type="entry name" value="NAD(P)-binding Rossmann-like Domain"/>
    <property type="match status" value="1"/>
</dbReference>
<dbReference type="Pfam" id="PF01408">
    <property type="entry name" value="GFO_IDH_MocA"/>
    <property type="match status" value="1"/>
</dbReference>
<dbReference type="InterPro" id="IPR050463">
    <property type="entry name" value="Gfo/Idh/MocA_oxidrdct_glycsds"/>
</dbReference>
<reference evidence="3 4" key="1">
    <citation type="submission" date="2019-03" db="EMBL/GenBank/DDBJ databases">
        <title>Genomic Encyclopedia of Archaeal and Bacterial Type Strains, Phase II (KMG-II): from individual species to whole genera.</title>
        <authorList>
            <person name="Goeker M."/>
        </authorList>
    </citation>
    <scope>NUCLEOTIDE SEQUENCE [LARGE SCALE GENOMIC DNA]</scope>
    <source>
        <strain evidence="3 4">DSM 25233</strain>
    </source>
</reference>
<dbReference type="SUPFAM" id="SSF51735">
    <property type="entry name" value="NAD(P)-binding Rossmann-fold domains"/>
    <property type="match status" value="1"/>
</dbReference>
<accession>A0A4R7KAB5</accession>
<dbReference type="Pfam" id="PF19051">
    <property type="entry name" value="GFO_IDH_MocA_C2"/>
    <property type="match status" value="1"/>
</dbReference>
<dbReference type="PROSITE" id="PS51318">
    <property type="entry name" value="TAT"/>
    <property type="match status" value="1"/>
</dbReference>
<dbReference type="GO" id="GO:0000166">
    <property type="term" value="F:nucleotide binding"/>
    <property type="evidence" value="ECO:0007669"/>
    <property type="project" value="InterPro"/>
</dbReference>
<dbReference type="PANTHER" id="PTHR43818:SF5">
    <property type="entry name" value="OXIDOREDUCTASE FAMILY PROTEIN"/>
    <property type="match status" value="1"/>
</dbReference>
<evidence type="ECO:0000313" key="4">
    <source>
        <dbReference type="Proteomes" id="UP000294749"/>
    </source>
</evidence>
<dbReference type="InterPro" id="IPR043906">
    <property type="entry name" value="Gfo/Idh/MocA_OxRdtase_bact_C"/>
</dbReference>
<keyword evidence="4" id="KW-1185">Reference proteome</keyword>
<dbReference type="InterPro" id="IPR000683">
    <property type="entry name" value="Gfo/Idh/MocA-like_OxRdtase_N"/>
</dbReference>
<dbReference type="InterPro" id="IPR036291">
    <property type="entry name" value="NAD(P)-bd_dom_sf"/>
</dbReference>
<evidence type="ECO:0000313" key="3">
    <source>
        <dbReference type="EMBL" id="TDT47388.1"/>
    </source>
</evidence>
<dbReference type="AlphaFoldDB" id="A0A4R7KAB5"/>
<dbReference type="InterPro" id="IPR006311">
    <property type="entry name" value="TAT_signal"/>
</dbReference>
<dbReference type="RefSeq" id="WP_133686772.1">
    <property type="nucleotide sequence ID" value="NZ_SOAY01000010.1"/>
</dbReference>
<gene>
    <name evidence="3" type="ORF">CLV90_1463</name>
</gene>
<dbReference type="Proteomes" id="UP000294749">
    <property type="component" value="Unassembled WGS sequence"/>
</dbReference>
<organism evidence="3 4">
    <name type="scientific">Maribacter spongiicola</name>
    <dbReference type="NCBI Taxonomy" id="1206753"/>
    <lineage>
        <taxon>Bacteria</taxon>
        <taxon>Pseudomonadati</taxon>
        <taxon>Bacteroidota</taxon>
        <taxon>Flavobacteriia</taxon>
        <taxon>Flavobacteriales</taxon>
        <taxon>Flavobacteriaceae</taxon>
        <taxon>Maribacter</taxon>
    </lineage>
</organism>
<evidence type="ECO:0000259" key="2">
    <source>
        <dbReference type="Pfam" id="PF19051"/>
    </source>
</evidence>